<dbReference type="SUPFAM" id="SSF88946">
    <property type="entry name" value="Sigma2 domain of RNA polymerase sigma factors"/>
    <property type="match status" value="1"/>
</dbReference>
<dbReference type="SUPFAM" id="SSF88659">
    <property type="entry name" value="Sigma3 and sigma4 domains of RNA polymerase sigma factors"/>
    <property type="match status" value="1"/>
</dbReference>
<dbReference type="OrthoDB" id="2058874at2"/>
<evidence type="ECO:0000259" key="8">
    <source>
        <dbReference type="Pfam" id="PF04542"/>
    </source>
</evidence>
<dbReference type="GO" id="GO:0006352">
    <property type="term" value="P:DNA-templated transcription initiation"/>
    <property type="evidence" value="ECO:0007669"/>
    <property type="project" value="InterPro"/>
</dbReference>
<dbReference type="Proteomes" id="UP000054709">
    <property type="component" value="Unassembled WGS sequence"/>
</dbReference>
<dbReference type="InterPro" id="IPR014284">
    <property type="entry name" value="RNA_pol_sigma-70_dom"/>
</dbReference>
<evidence type="ECO:0000256" key="4">
    <source>
        <dbReference type="ARBA" id="ARBA00023082"/>
    </source>
</evidence>
<keyword evidence="6" id="KW-0804">Transcription</keyword>
<protein>
    <submittedName>
        <fullName evidence="9">RNA polymerase subunit sigma-70</fullName>
    </submittedName>
</protein>
<dbReference type="InterPro" id="IPR039425">
    <property type="entry name" value="RNA_pol_sigma-70-like"/>
</dbReference>
<evidence type="ECO:0000256" key="7">
    <source>
        <dbReference type="ARBA" id="ARBA00024764"/>
    </source>
</evidence>
<dbReference type="InterPro" id="IPR036388">
    <property type="entry name" value="WH-like_DNA-bd_sf"/>
</dbReference>
<comment type="similarity">
    <text evidence="1">Belongs to the UPF0122 family.</text>
</comment>
<keyword evidence="5" id="KW-0238">DNA-binding</keyword>
<evidence type="ECO:0000256" key="2">
    <source>
        <dbReference type="ARBA" id="ARBA00010641"/>
    </source>
</evidence>
<dbReference type="Pfam" id="PF04542">
    <property type="entry name" value="Sigma70_r2"/>
    <property type="match status" value="1"/>
</dbReference>
<dbReference type="Gene3D" id="1.10.10.10">
    <property type="entry name" value="Winged helix-like DNA-binding domain superfamily/Winged helix DNA-binding domain"/>
    <property type="match status" value="1"/>
</dbReference>
<sequence length="182" mass="21717">MQTRNKQQDVFYEQLCQKNIKNIYRYCARLTKGQTQLTDIAEECTQNTFLEARKQIVKLQTHPNVEGWLYVTAKNLVRNSYRGMYIKRKHEIVFDDKIQLFSDDNELAACLEETYDIKELSEKVLSVLSEDENNLYNDYFRDRMSILELAEKYHISSTAVTTRIYRVKKKLTNVIKDYFKNI</sequence>
<proteinExistence type="inferred from homology"/>
<evidence type="ECO:0000256" key="3">
    <source>
        <dbReference type="ARBA" id="ARBA00023015"/>
    </source>
</evidence>
<keyword evidence="10" id="KW-1185">Reference proteome</keyword>
<evidence type="ECO:0000256" key="5">
    <source>
        <dbReference type="ARBA" id="ARBA00023125"/>
    </source>
</evidence>
<dbReference type="AlphaFoldDB" id="A0A0W1B457"/>
<gene>
    <name evidence="9" type="ORF">UQ64_05990</name>
</gene>
<dbReference type="PANTHER" id="PTHR43133">
    <property type="entry name" value="RNA POLYMERASE ECF-TYPE SIGMA FACTO"/>
    <property type="match status" value="1"/>
</dbReference>
<evidence type="ECO:0000313" key="10">
    <source>
        <dbReference type="Proteomes" id="UP000054709"/>
    </source>
</evidence>
<reference evidence="9 10" key="1">
    <citation type="journal article" date="2015" name="Int. Biodeterior. Biodegradation">
        <title>Physiological and genetic screening methods for the isolation of methyl tert-butyl ether-degrading bacteria for bioremediation purposes.</title>
        <authorList>
            <person name="Guisado I.M."/>
            <person name="Purswani J."/>
            <person name="Gonzalez Lopez J."/>
            <person name="Pozo C."/>
        </authorList>
    </citation>
    <scope>NUCLEOTIDE SEQUENCE [LARGE SCALE GENOMIC DNA]</scope>
    <source>
        <strain evidence="9 10">SH7</strain>
    </source>
</reference>
<evidence type="ECO:0000256" key="1">
    <source>
        <dbReference type="ARBA" id="ARBA00008720"/>
    </source>
</evidence>
<dbReference type="InterPro" id="IPR013324">
    <property type="entry name" value="RNA_pol_sigma_r3/r4-like"/>
</dbReference>
<dbReference type="Gene3D" id="1.10.1740.10">
    <property type="match status" value="1"/>
</dbReference>
<dbReference type="GO" id="GO:0003677">
    <property type="term" value="F:DNA binding"/>
    <property type="evidence" value="ECO:0007669"/>
    <property type="project" value="UniProtKB-KW"/>
</dbReference>
<dbReference type="Pfam" id="PF04297">
    <property type="entry name" value="UPF0122"/>
    <property type="match status" value="1"/>
</dbReference>
<keyword evidence="3" id="KW-0805">Transcription regulation</keyword>
<dbReference type="InterPro" id="IPR013325">
    <property type="entry name" value="RNA_pol_sigma_r2"/>
</dbReference>
<dbReference type="PANTHER" id="PTHR43133:SF8">
    <property type="entry name" value="RNA POLYMERASE SIGMA FACTOR HI_1459-RELATED"/>
    <property type="match status" value="1"/>
</dbReference>
<dbReference type="NCBIfam" id="TIGR02937">
    <property type="entry name" value="sigma70-ECF"/>
    <property type="match status" value="1"/>
</dbReference>
<dbReference type="RefSeq" id="WP_060621989.1">
    <property type="nucleotide sequence ID" value="NZ_LCZJ02000014.1"/>
</dbReference>
<dbReference type="InterPro" id="IPR007394">
    <property type="entry name" value="UPF0122"/>
</dbReference>
<feature type="domain" description="RNA polymerase sigma-70 region 2" evidence="8">
    <location>
        <begin position="17"/>
        <end position="82"/>
    </location>
</feature>
<evidence type="ECO:0000256" key="6">
    <source>
        <dbReference type="ARBA" id="ARBA00023163"/>
    </source>
</evidence>
<evidence type="ECO:0000313" key="9">
    <source>
        <dbReference type="EMBL" id="KTD88336.1"/>
    </source>
</evidence>
<comment type="similarity">
    <text evidence="2">Belongs to the sigma-70 factor family. ECF subfamily.</text>
</comment>
<dbReference type="InterPro" id="IPR007627">
    <property type="entry name" value="RNA_pol_sigma70_r2"/>
</dbReference>
<organism evidence="9 10">
    <name type="scientific">Paenibacillus etheri</name>
    <dbReference type="NCBI Taxonomy" id="1306852"/>
    <lineage>
        <taxon>Bacteria</taxon>
        <taxon>Bacillati</taxon>
        <taxon>Bacillota</taxon>
        <taxon>Bacilli</taxon>
        <taxon>Bacillales</taxon>
        <taxon>Paenibacillaceae</taxon>
        <taxon>Paenibacillus</taxon>
    </lineage>
</organism>
<keyword evidence="4" id="KW-0731">Sigma factor</keyword>
<dbReference type="GO" id="GO:0016987">
    <property type="term" value="F:sigma factor activity"/>
    <property type="evidence" value="ECO:0007669"/>
    <property type="project" value="UniProtKB-KW"/>
</dbReference>
<accession>A0A0W1B457</accession>
<dbReference type="EMBL" id="LCZJ02000014">
    <property type="protein sequence ID" value="KTD88336.1"/>
    <property type="molecule type" value="Genomic_DNA"/>
</dbReference>
<comment type="function">
    <text evidence="7">Might take part in the signal recognition particle (SRP) pathway. This is inferred from the conservation of its genetic proximity to ftsY/ffh. May be a regulatory protein.</text>
</comment>
<comment type="caution">
    <text evidence="9">The sequence shown here is derived from an EMBL/GenBank/DDBJ whole genome shotgun (WGS) entry which is preliminary data.</text>
</comment>
<name>A0A0W1B457_9BACL</name>